<keyword evidence="1" id="KW-0614">Plasmid</keyword>
<evidence type="ECO:0000313" key="2">
    <source>
        <dbReference type="Proteomes" id="UP000423274"/>
    </source>
</evidence>
<dbReference type="Proteomes" id="UP000423274">
    <property type="component" value="Plasmid pLCAKO.1"/>
</dbReference>
<organism evidence="1 2">
    <name type="scientific">Lacticaseibacillus paracasei subsp. paracasei</name>
    <dbReference type="NCBI Taxonomy" id="47714"/>
    <lineage>
        <taxon>Bacteria</taxon>
        <taxon>Bacillati</taxon>
        <taxon>Bacillota</taxon>
        <taxon>Bacilli</taxon>
        <taxon>Lactobacillales</taxon>
        <taxon>Lactobacillaceae</taxon>
        <taxon>Lacticaseibacillus</taxon>
    </lineage>
</organism>
<protein>
    <submittedName>
        <fullName evidence="1">Uncharacterized protein</fullName>
    </submittedName>
</protein>
<evidence type="ECO:0000313" key="1">
    <source>
        <dbReference type="EMBL" id="QGV19704.1"/>
    </source>
</evidence>
<gene>
    <name evidence="1" type="ORF">LCAKO_1p02</name>
</gene>
<geneLocation type="plasmid" evidence="2">
    <name>plcako.1</name>
</geneLocation>
<dbReference type="RefSeq" id="WP_156657037.1">
    <property type="nucleotide sequence ID" value="NZ_CP022955.1"/>
</dbReference>
<proteinExistence type="predicted"/>
<accession>A0AAP9HKV4</accession>
<dbReference type="AlphaFoldDB" id="A0AAP9HKV4"/>
<name>A0AAP9HKV4_LACPA</name>
<sequence length="102" mass="11310">MAPDTLTLIVLSATQYDFEDPSSHRKMNGTSVLLVSPEASTTDSRIGNKPTKVTFPHDYFDRFRGTKLPAFADVTFKLDIGTMQSVPTDFNNFRPISVPAVK</sequence>
<dbReference type="EMBL" id="CP022955">
    <property type="protein sequence ID" value="QGV19704.1"/>
    <property type="molecule type" value="Genomic_DNA"/>
</dbReference>
<reference evidence="1 2" key="1">
    <citation type="submission" date="2017-08" db="EMBL/GenBank/DDBJ databases">
        <title>Genome sequence, comparative genomics and functional analysis of the highly adhesive Lactobacillus parcasei Kobulty strain.</title>
        <authorList>
            <person name="Koryszewska-Baginska A."/>
            <person name="Grynberg M."/>
            <person name="Aleksandrzak-Piekarczyk T."/>
        </authorList>
    </citation>
    <scope>NUCLEOTIDE SEQUENCE [LARGE SCALE GENOMIC DNA]</scope>
    <source>
        <strain evidence="1 2">IBB3423</strain>
        <plasmid evidence="2">plcako.1</plasmid>
    </source>
</reference>